<evidence type="ECO:0000313" key="1">
    <source>
        <dbReference type="EMBL" id="GER04606.1"/>
    </source>
</evidence>
<comment type="caution">
    <text evidence="1">The sequence shown here is derived from an EMBL/GenBank/DDBJ whole genome shotgun (WGS) entry which is preliminary data.</text>
</comment>
<name>A0A5A7NCB0_9PROT</name>
<gene>
    <name evidence="1" type="ORF">JCM17846_22880</name>
</gene>
<sequence>MDHYDAAILRPLRAVRRGLKPMIGDDPDLAAAYEALKAAELSSEKAQQRRLVASGRSLGARPCDGQAQSPLAKALEDDLMPLLKDAPKDFAPKKALAMAARIADAACRMPLTHVFLSTKHA</sequence>
<evidence type="ECO:0000313" key="2">
    <source>
        <dbReference type="Proteomes" id="UP000324996"/>
    </source>
</evidence>
<reference evidence="1 2" key="1">
    <citation type="submission" date="2019-09" db="EMBL/GenBank/DDBJ databases">
        <title>NBRP : Genome information of microbial organism related human and environment.</title>
        <authorList>
            <person name="Hattori M."/>
            <person name="Oshima K."/>
            <person name="Inaba H."/>
            <person name="Suda W."/>
            <person name="Sakamoto M."/>
            <person name="Iino T."/>
            <person name="Kitahara M."/>
            <person name="Oshida Y."/>
            <person name="Iida T."/>
            <person name="Kudo T."/>
            <person name="Itoh T."/>
            <person name="Ohkuma M."/>
        </authorList>
    </citation>
    <scope>NUCLEOTIDE SEQUENCE [LARGE SCALE GENOMIC DNA]</scope>
    <source>
        <strain evidence="1 2">Q-1</strain>
    </source>
</reference>
<dbReference type="Proteomes" id="UP000324996">
    <property type="component" value="Unassembled WGS sequence"/>
</dbReference>
<keyword evidence="2" id="KW-1185">Reference proteome</keyword>
<proteinExistence type="predicted"/>
<organism evidence="1 2">
    <name type="scientific">Iodidimonas nitroreducens</name>
    <dbReference type="NCBI Taxonomy" id="1236968"/>
    <lineage>
        <taxon>Bacteria</taxon>
        <taxon>Pseudomonadati</taxon>
        <taxon>Pseudomonadota</taxon>
        <taxon>Alphaproteobacteria</taxon>
        <taxon>Iodidimonadales</taxon>
        <taxon>Iodidimonadaceae</taxon>
        <taxon>Iodidimonas</taxon>
    </lineage>
</organism>
<dbReference type="Pfam" id="PF09523">
    <property type="entry name" value="DUF2390"/>
    <property type="match status" value="1"/>
</dbReference>
<dbReference type="EMBL" id="BKCN01000012">
    <property type="protein sequence ID" value="GER04606.1"/>
    <property type="molecule type" value="Genomic_DNA"/>
</dbReference>
<dbReference type="AlphaFoldDB" id="A0A5A7NCB0"/>
<dbReference type="InterPro" id="IPR012659">
    <property type="entry name" value="CHP02444"/>
</dbReference>
<accession>A0A5A7NCB0</accession>
<protein>
    <submittedName>
        <fullName evidence="1">Uncharacterized protein</fullName>
    </submittedName>
</protein>